<dbReference type="Gene3D" id="3.40.50.1000">
    <property type="entry name" value="HAD superfamily/HAD-like"/>
    <property type="match status" value="1"/>
</dbReference>
<dbReference type="InterPro" id="IPR023214">
    <property type="entry name" value="HAD_sf"/>
</dbReference>
<evidence type="ECO:0008006" key="4">
    <source>
        <dbReference type="Google" id="ProtNLM"/>
    </source>
</evidence>
<proteinExistence type="predicted"/>
<dbReference type="Pfam" id="PF06941">
    <property type="entry name" value="NT5C"/>
    <property type="match status" value="1"/>
</dbReference>
<gene>
    <name evidence="2" type="ORF">DFH05DRAFT_1531624</name>
</gene>
<dbReference type="PANTHER" id="PTHR35134">
    <property type="entry name" value="NUCLEOTIDASE YQFW-RELATED"/>
    <property type="match status" value="1"/>
</dbReference>
<dbReference type="AlphaFoldDB" id="A0A9W8PAE8"/>
<protein>
    <recommendedName>
        <fullName evidence="4">HAD-like protein</fullName>
    </recommendedName>
</protein>
<comment type="caution">
    <text evidence="2">The sequence shown here is derived from an EMBL/GenBank/DDBJ whole genome shotgun (WGS) entry which is preliminary data.</text>
</comment>
<accession>A0A9W8PAE8</accession>
<evidence type="ECO:0000256" key="1">
    <source>
        <dbReference type="PIRSR" id="PIRSR610708-1"/>
    </source>
</evidence>
<feature type="active site" description="Nucleophile" evidence="1">
    <location>
        <position position="52"/>
    </location>
</feature>
<dbReference type="SUPFAM" id="SSF56784">
    <property type="entry name" value="HAD-like"/>
    <property type="match status" value="1"/>
</dbReference>
<keyword evidence="3" id="KW-1185">Reference proteome</keyword>
<evidence type="ECO:0000313" key="3">
    <source>
        <dbReference type="Proteomes" id="UP001142393"/>
    </source>
</evidence>
<dbReference type="GO" id="GO:0008253">
    <property type="term" value="F:5'-nucleotidase activity"/>
    <property type="evidence" value="ECO:0007669"/>
    <property type="project" value="InterPro"/>
</dbReference>
<dbReference type="InterPro" id="IPR010708">
    <property type="entry name" value="5'(3')-deoxyribonucleotidase"/>
</dbReference>
<organism evidence="2 3">
    <name type="scientific">Lentinula detonsa</name>
    <dbReference type="NCBI Taxonomy" id="2804962"/>
    <lineage>
        <taxon>Eukaryota</taxon>
        <taxon>Fungi</taxon>
        <taxon>Dikarya</taxon>
        <taxon>Basidiomycota</taxon>
        <taxon>Agaricomycotina</taxon>
        <taxon>Agaricomycetes</taxon>
        <taxon>Agaricomycetidae</taxon>
        <taxon>Agaricales</taxon>
        <taxon>Marasmiineae</taxon>
        <taxon>Omphalotaceae</taxon>
        <taxon>Lentinula</taxon>
    </lineage>
</organism>
<dbReference type="Proteomes" id="UP001142393">
    <property type="component" value="Unassembled WGS sequence"/>
</dbReference>
<name>A0A9W8PAE8_9AGAR</name>
<dbReference type="PANTHER" id="PTHR35134:SF2">
    <property type="entry name" value="NUCLEOTIDASE YQFW-RELATED"/>
    <property type="match status" value="1"/>
</dbReference>
<dbReference type="GO" id="GO:0009264">
    <property type="term" value="P:deoxyribonucleotide catabolic process"/>
    <property type="evidence" value="ECO:0007669"/>
    <property type="project" value="InterPro"/>
</dbReference>
<reference evidence="2 3" key="1">
    <citation type="journal article" date="2023" name="Proc. Natl. Acad. Sci. U.S.A.">
        <title>A global phylogenomic analysis of the shiitake genus Lentinula.</title>
        <authorList>
            <person name="Sierra-Patev S."/>
            <person name="Min B."/>
            <person name="Naranjo-Ortiz M."/>
            <person name="Looney B."/>
            <person name="Konkel Z."/>
            <person name="Slot J.C."/>
            <person name="Sakamoto Y."/>
            <person name="Steenwyk J.L."/>
            <person name="Rokas A."/>
            <person name="Carro J."/>
            <person name="Camarero S."/>
            <person name="Ferreira P."/>
            <person name="Molpeceres G."/>
            <person name="Ruiz-Duenas F.J."/>
            <person name="Serrano A."/>
            <person name="Henrissat B."/>
            <person name="Drula E."/>
            <person name="Hughes K.W."/>
            <person name="Mata J.L."/>
            <person name="Ishikawa N.K."/>
            <person name="Vargas-Isla R."/>
            <person name="Ushijima S."/>
            <person name="Smith C.A."/>
            <person name="Donoghue J."/>
            <person name="Ahrendt S."/>
            <person name="Andreopoulos W."/>
            <person name="He G."/>
            <person name="LaButti K."/>
            <person name="Lipzen A."/>
            <person name="Ng V."/>
            <person name="Riley R."/>
            <person name="Sandor L."/>
            <person name="Barry K."/>
            <person name="Martinez A.T."/>
            <person name="Xiao Y."/>
            <person name="Gibbons J.G."/>
            <person name="Terashima K."/>
            <person name="Grigoriev I.V."/>
            <person name="Hibbett D."/>
        </authorList>
    </citation>
    <scope>NUCLEOTIDE SEQUENCE [LARGE SCALE GENOMIC DNA]</scope>
    <source>
        <strain evidence="2 3">TFB7810</strain>
    </source>
</reference>
<evidence type="ECO:0000313" key="2">
    <source>
        <dbReference type="EMBL" id="KAJ3750001.1"/>
    </source>
</evidence>
<feature type="active site" description="Proton donor" evidence="1">
    <location>
        <position position="54"/>
    </location>
</feature>
<sequence>MSVAASELELHYENLQASEESNEVSDPHLAQTLDVLTSISPPSSSGLVIAVDLDDVLSQTNAAVARWHNEQYGTNMTLNDFYYYYYWKNPYWGSLGETYQKVRDFYASMQLYDAAPVPGAREGVQALHDMGYKLIVVTARGSDVKEESWDWVNKWFPGLFDSVICTGQFKDATKDGHEIVTKLSKAQVCADLKAKLLIDDSSENALQVATSSSSATPPTPVLLFGNYEWNKRYSSHSDAVDTMVFDTRLQIEGGREFWKYEKFEDHIPEGSPLRRVKDWAEVVRYVKSARAANEL</sequence>
<dbReference type="EMBL" id="JANVFU010000001">
    <property type="protein sequence ID" value="KAJ3750001.1"/>
    <property type="molecule type" value="Genomic_DNA"/>
</dbReference>
<dbReference type="InterPro" id="IPR052419">
    <property type="entry name" value="5_3-deoxyribonucleotidase-like"/>
</dbReference>
<dbReference type="InterPro" id="IPR036412">
    <property type="entry name" value="HAD-like_sf"/>
</dbReference>